<dbReference type="CDD" id="cd02218">
    <property type="entry name" value="cupin_PGI"/>
    <property type="match status" value="1"/>
</dbReference>
<dbReference type="InterPro" id="IPR011051">
    <property type="entry name" value="RmlC_Cupin_sf"/>
</dbReference>
<evidence type="ECO:0000313" key="8">
    <source>
        <dbReference type="EMBL" id="MCR1899121.1"/>
    </source>
</evidence>
<comment type="pathway">
    <text evidence="1">Carbohydrate degradation; glycolysis; D-glyceraldehyde 3-phosphate and glycerone phosphate from D-glucose: step 2/4.</text>
</comment>
<organism evidence="8 9">
    <name type="scientific">Irregularibacter muris</name>
    <dbReference type="NCBI Taxonomy" id="1796619"/>
    <lineage>
        <taxon>Bacteria</taxon>
        <taxon>Bacillati</taxon>
        <taxon>Bacillota</taxon>
        <taxon>Clostridia</taxon>
        <taxon>Eubacteriales</taxon>
        <taxon>Eubacteriaceae</taxon>
        <taxon>Irregularibacter</taxon>
    </lineage>
</organism>
<keyword evidence="4" id="KW-0312">Gluconeogenesis</keyword>
<dbReference type="EMBL" id="JANKAS010000007">
    <property type="protein sequence ID" value="MCR1899121.1"/>
    <property type="molecule type" value="Genomic_DNA"/>
</dbReference>
<proteinExistence type="inferred from homology"/>
<dbReference type="InterPro" id="IPR014710">
    <property type="entry name" value="RmlC-like_jellyroll"/>
</dbReference>
<evidence type="ECO:0000256" key="3">
    <source>
        <dbReference type="ARBA" id="ARBA00011952"/>
    </source>
</evidence>
<accession>A0AAE3HEJ9</accession>
<dbReference type="SUPFAM" id="SSF51182">
    <property type="entry name" value="RmlC-like cupins"/>
    <property type="match status" value="1"/>
</dbReference>
<dbReference type="AlphaFoldDB" id="A0AAE3HEJ9"/>
<sequence>MKTGFNIQVDLDNLEFIYGDGVFGPKTEKRKLNDIRESLSDPNVSGPEIIYAVAMDVGKEENREDLINRNLLYGAMIFQGGTIGDEPIRSQGHVHAISKSCNCSTPEVYEIWSGEACIYMQEYATDNPGRCFAVHAQAGQIVIVPPGWAHCTINDSIDEPMLFGAWCIRDYGFEYKDIRAHNGIAFYPKVRNEKILFEQNSKYTDTILEIKEARDYPEFKLKQGIPIYTQYEKNHNLFSFVTQPQLFRDIWKGFCP</sequence>
<evidence type="ECO:0000313" key="9">
    <source>
        <dbReference type="Proteomes" id="UP001205748"/>
    </source>
</evidence>
<dbReference type="InterPro" id="IPR010551">
    <property type="entry name" value="G6P_isomerase_prok"/>
</dbReference>
<keyword evidence="9" id="KW-1185">Reference proteome</keyword>
<dbReference type="EC" id="5.3.1.9" evidence="3"/>
<dbReference type="GO" id="GO:0006094">
    <property type="term" value="P:gluconeogenesis"/>
    <property type="evidence" value="ECO:0007669"/>
    <property type="project" value="UniProtKB-KW"/>
</dbReference>
<gene>
    <name evidence="8" type="ORF">NSA47_09010</name>
</gene>
<dbReference type="GO" id="GO:0005737">
    <property type="term" value="C:cytoplasm"/>
    <property type="evidence" value="ECO:0007669"/>
    <property type="project" value="InterPro"/>
</dbReference>
<comment type="catalytic activity">
    <reaction evidence="6">
        <text>alpha-D-glucose 6-phosphate = beta-D-fructose 6-phosphate</text>
        <dbReference type="Rhea" id="RHEA:11816"/>
        <dbReference type="ChEBI" id="CHEBI:57634"/>
        <dbReference type="ChEBI" id="CHEBI:58225"/>
        <dbReference type="EC" id="5.3.1.9"/>
    </reaction>
</comment>
<evidence type="ECO:0000256" key="6">
    <source>
        <dbReference type="ARBA" id="ARBA00029321"/>
    </source>
</evidence>
<protein>
    <recommendedName>
        <fullName evidence="3">glucose-6-phosphate isomerase</fullName>
        <ecNumber evidence="3">5.3.1.9</ecNumber>
    </recommendedName>
</protein>
<dbReference type="GO" id="GO:0006096">
    <property type="term" value="P:glycolytic process"/>
    <property type="evidence" value="ECO:0007669"/>
    <property type="project" value="UniProtKB-KW"/>
</dbReference>
<evidence type="ECO:0000256" key="2">
    <source>
        <dbReference type="ARBA" id="ARBA00006542"/>
    </source>
</evidence>
<evidence type="ECO:0000256" key="4">
    <source>
        <dbReference type="ARBA" id="ARBA00022432"/>
    </source>
</evidence>
<reference evidence="8" key="1">
    <citation type="submission" date="2022-07" db="EMBL/GenBank/DDBJ databases">
        <title>Enhanced cultured diversity of the mouse gut microbiota enables custom-made synthetic communities.</title>
        <authorList>
            <person name="Afrizal A."/>
        </authorList>
    </citation>
    <scope>NUCLEOTIDE SEQUENCE</scope>
    <source>
        <strain evidence="8">DSM 28593</strain>
    </source>
</reference>
<name>A0AAE3HEJ9_9FIRM</name>
<keyword evidence="5" id="KW-0324">Glycolysis</keyword>
<evidence type="ECO:0000256" key="1">
    <source>
        <dbReference type="ARBA" id="ARBA00004926"/>
    </source>
</evidence>
<evidence type="ECO:0000256" key="5">
    <source>
        <dbReference type="ARBA" id="ARBA00023152"/>
    </source>
</evidence>
<keyword evidence="8" id="KW-0413">Isomerase</keyword>
<dbReference type="Pfam" id="PF06560">
    <property type="entry name" value="GPI"/>
    <property type="match status" value="1"/>
</dbReference>
<comment type="caution">
    <text evidence="8">The sequence shown here is derived from an EMBL/GenBank/DDBJ whole genome shotgun (WGS) entry which is preliminary data.</text>
</comment>
<evidence type="ECO:0000259" key="7">
    <source>
        <dbReference type="Pfam" id="PF06560"/>
    </source>
</evidence>
<comment type="similarity">
    <text evidence="2">Belongs to the archaeal-type GPI family.</text>
</comment>
<dbReference type="Proteomes" id="UP001205748">
    <property type="component" value="Unassembled WGS sequence"/>
</dbReference>
<dbReference type="Gene3D" id="2.60.120.10">
    <property type="entry name" value="Jelly Rolls"/>
    <property type="match status" value="1"/>
</dbReference>
<feature type="domain" description="Glucose-6-phosphate isomerase prokaryote" evidence="7">
    <location>
        <begin position="47"/>
        <end position="202"/>
    </location>
</feature>
<dbReference type="RefSeq" id="WP_257531140.1">
    <property type="nucleotide sequence ID" value="NZ_JANKAS010000007.1"/>
</dbReference>
<dbReference type="GO" id="GO:0004347">
    <property type="term" value="F:glucose-6-phosphate isomerase activity"/>
    <property type="evidence" value="ECO:0007669"/>
    <property type="project" value="UniProtKB-EC"/>
</dbReference>